<gene>
    <name evidence="2" type="ORF">CBP51_01025</name>
</gene>
<organism evidence="2 3">
    <name type="scientific">Cellvibrio mixtus</name>
    <dbReference type="NCBI Taxonomy" id="39650"/>
    <lineage>
        <taxon>Bacteria</taxon>
        <taxon>Pseudomonadati</taxon>
        <taxon>Pseudomonadota</taxon>
        <taxon>Gammaproteobacteria</taxon>
        <taxon>Cellvibrionales</taxon>
        <taxon>Cellvibrionaceae</taxon>
        <taxon>Cellvibrio</taxon>
    </lineage>
</organism>
<sequence length="338" mass="38246">MLDIPTRVKEVQGIDPQNIPAELLSTNEPLVLKGVARDWPLTQAGLRSHEEADAYLRAFYDGKTVGTFLGAPENNGHYFYNQEMTALNYASERVRLDQVLDKLLEHKDDEQPPTFYVGSTTVDVCLPGFRAQNDVTIPMDKDPLVSIWIGNKSRISCHFDAPDNLACSVVGKRRFTIFPPEQVDNLYPGPLDFNPAGQQISLVDFANPDFEKFPRFRDAIAAAQVAELEPGDALYLPSMWWHHIEGLSSFNILVNYWWRTSPGFVGPAVNVLRHAILGIRDLPEREKAAWKALFDFYIFGDSDRPRENIPPAAQGLLAPLDDMKSRQLRAWLINRLNR</sequence>
<dbReference type="PROSITE" id="PS51184">
    <property type="entry name" value="JMJC"/>
    <property type="match status" value="1"/>
</dbReference>
<dbReference type="AlphaFoldDB" id="A0A266Q701"/>
<proteinExistence type="predicted"/>
<comment type="caution">
    <text evidence="2">The sequence shown here is derived from an EMBL/GenBank/DDBJ whole genome shotgun (WGS) entry which is preliminary data.</text>
</comment>
<dbReference type="Gene3D" id="2.60.120.650">
    <property type="entry name" value="Cupin"/>
    <property type="match status" value="1"/>
</dbReference>
<dbReference type="SMART" id="SM00558">
    <property type="entry name" value="JmjC"/>
    <property type="match status" value="1"/>
</dbReference>
<dbReference type="RefSeq" id="WP_094983528.1">
    <property type="nucleotide sequence ID" value="NZ_NHNI01000001.1"/>
</dbReference>
<dbReference type="EMBL" id="NHNI01000001">
    <property type="protein sequence ID" value="OZY85667.1"/>
    <property type="molecule type" value="Genomic_DNA"/>
</dbReference>
<dbReference type="Pfam" id="PF13621">
    <property type="entry name" value="Cupin_8"/>
    <property type="match status" value="1"/>
</dbReference>
<accession>A0A266Q701</accession>
<evidence type="ECO:0000259" key="1">
    <source>
        <dbReference type="PROSITE" id="PS51184"/>
    </source>
</evidence>
<feature type="domain" description="JmjC" evidence="1">
    <location>
        <begin position="115"/>
        <end position="273"/>
    </location>
</feature>
<protein>
    <submittedName>
        <fullName evidence="2">Cupin</fullName>
    </submittedName>
</protein>
<evidence type="ECO:0000313" key="2">
    <source>
        <dbReference type="EMBL" id="OZY85667.1"/>
    </source>
</evidence>
<dbReference type="Proteomes" id="UP000216101">
    <property type="component" value="Unassembled WGS sequence"/>
</dbReference>
<keyword evidence="3" id="KW-1185">Reference proteome</keyword>
<dbReference type="PANTHER" id="PTHR12461">
    <property type="entry name" value="HYPOXIA-INDUCIBLE FACTOR 1 ALPHA INHIBITOR-RELATED"/>
    <property type="match status" value="1"/>
</dbReference>
<dbReference type="PANTHER" id="PTHR12461:SF105">
    <property type="entry name" value="HYPOXIA-INDUCIBLE FACTOR 1-ALPHA INHIBITOR"/>
    <property type="match status" value="1"/>
</dbReference>
<reference evidence="3" key="1">
    <citation type="submission" date="2017-05" db="EMBL/GenBank/DDBJ databases">
        <authorList>
            <person name="Barney B.M."/>
        </authorList>
    </citation>
    <scope>NUCLEOTIDE SEQUENCE [LARGE SCALE GENOMIC DNA]</scope>
    <source>
        <strain evidence="3">PSBB022</strain>
    </source>
</reference>
<dbReference type="InterPro" id="IPR041667">
    <property type="entry name" value="Cupin_8"/>
</dbReference>
<name>A0A266Q701_9GAMM</name>
<dbReference type="SUPFAM" id="SSF51197">
    <property type="entry name" value="Clavaminate synthase-like"/>
    <property type="match status" value="1"/>
</dbReference>
<evidence type="ECO:0000313" key="3">
    <source>
        <dbReference type="Proteomes" id="UP000216101"/>
    </source>
</evidence>
<dbReference type="InterPro" id="IPR003347">
    <property type="entry name" value="JmjC_dom"/>
</dbReference>